<comment type="caution">
    <text evidence="2">The sequence shown here is derived from an EMBL/GenBank/DDBJ whole genome shotgun (WGS) entry which is preliminary data.</text>
</comment>
<dbReference type="Proteomes" id="UP000256297">
    <property type="component" value="Unassembled WGS sequence"/>
</dbReference>
<evidence type="ECO:0000313" key="2">
    <source>
        <dbReference type="EMBL" id="SOY77662.1"/>
    </source>
</evidence>
<sequence>MTPSGNAVATPAMRFPLSDGDGYRGRPRRDRLAASPSRRISTAAALSILLSACADSPMRIAASDPAALQAKSADKLCVAYGKNFGREKVRAELQRRDALTPREWEHVDKRKVFIGMSSTAALCSWGSPDRINSTIRAAPGRNNGCTRAPRPPIGGATACTPWMAAWRPSSSNGRAIRGTSRVETGGPALQPS</sequence>
<reference evidence="3" key="1">
    <citation type="submission" date="2018-01" db="EMBL/GenBank/DDBJ databases">
        <authorList>
            <person name="Gaut B.S."/>
            <person name="Morton B.R."/>
            <person name="Clegg M.T."/>
            <person name="Duvall M.R."/>
        </authorList>
    </citation>
    <scope>NUCLEOTIDE SEQUENCE [LARGE SCALE GENOMIC DNA]</scope>
</reference>
<evidence type="ECO:0000313" key="3">
    <source>
        <dbReference type="Proteomes" id="UP000256297"/>
    </source>
</evidence>
<protein>
    <submittedName>
        <fullName evidence="2">Uncharacterized protein</fullName>
    </submittedName>
</protein>
<accession>A0A375CQH1</accession>
<evidence type="ECO:0000256" key="1">
    <source>
        <dbReference type="SAM" id="MobiDB-lite"/>
    </source>
</evidence>
<feature type="region of interest" description="Disordered" evidence="1">
    <location>
        <begin position="169"/>
        <end position="192"/>
    </location>
</feature>
<name>A0A375CQH1_9BURK</name>
<dbReference type="EMBL" id="OFSP01000078">
    <property type="protein sequence ID" value="SOY77662.1"/>
    <property type="molecule type" value="Genomic_DNA"/>
</dbReference>
<proteinExistence type="predicted"/>
<feature type="region of interest" description="Disordered" evidence="1">
    <location>
        <begin position="1"/>
        <end position="36"/>
    </location>
</feature>
<organism evidence="2 3">
    <name type="scientific">Cupriavidus taiwanensis</name>
    <dbReference type="NCBI Taxonomy" id="164546"/>
    <lineage>
        <taxon>Bacteria</taxon>
        <taxon>Pseudomonadati</taxon>
        <taxon>Pseudomonadota</taxon>
        <taxon>Betaproteobacteria</taxon>
        <taxon>Burkholderiales</taxon>
        <taxon>Burkholderiaceae</taxon>
        <taxon>Cupriavidus</taxon>
    </lineage>
</organism>
<dbReference type="AlphaFoldDB" id="A0A375CQH1"/>
<gene>
    <name evidence="2" type="ORF">CBM2589_U10164</name>
</gene>